<dbReference type="InterPro" id="IPR052864">
    <property type="entry name" value="Chloroplast_FAD_CarF"/>
</dbReference>
<name>A0A8T0I871_CERPU</name>
<protein>
    <recommendedName>
        <fullName evidence="6">Lipid desaturase domain-containing protein</fullName>
    </recommendedName>
</protein>
<dbReference type="PANTHER" id="PTHR48140">
    <property type="entry name" value="FATTY ACID DESATURASE 4, CHLOROPLASTIC-RELATED"/>
    <property type="match status" value="1"/>
</dbReference>
<keyword evidence="3" id="KW-0812">Transmembrane</keyword>
<dbReference type="InterPro" id="IPR019547">
    <property type="entry name" value="Lipid_desat"/>
</dbReference>
<evidence type="ECO:0000256" key="1">
    <source>
        <dbReference type="ARBA" id="ARBA00004141"/>
    </source>
</evidence>
<comment type="subcellular location">
    <subcellularLocation>
        <location evidence="1">Membrane</location>
        <topology evidence="1">Multi-pass membrane protein</topology>
    </subcellularLocation>
</comment>
<sequence length="361" mass="39952">MAAVRGLCTSSLASTSYTSSSRACRLSSSSTRSNAHFSAKAVRHSSRKCRLVLLAVLVDPQVESKIASLKQETSDSEVVDSLLLKLADSTNFQTEVQGAVKVKSSSKVTKKEPVLGLTDTNLKSNLEHRLWVAFGATTVAGMVAKALSACQSGEDVMQVGAGLLASWVLSDLGTGFYHWGVDNYGDASTPFFGSQIDAFQGHHQRPWTITKREFANNIHAIARPAGMFLTPFLLLPSHPFGDSFLGFFLGMVIMSQQTHALSHFKKSQLPPFIIALQDNGVLLGRKMHGTHHKPPYDVNYCIVSGLWNPLLDRLQIFPRMERFIYNKWNVAPRSWSETSHEWMQADTYFEDGTEFDPYQSS</sequence>
<dbReference type="AlphaFoldDB" id="A0A8T0I871"/>
<keyword evidence="5" id="KW-0472">Membrane</keyword>
<comment type="similarity">
    <text evidence="2">Belongs to the fatty acid desaturase CarF family.</text>
</comment>
<evidence type="ECO:0000256" key="5">
    <source>
        <dbReference type="ARBA" id="ARBA00023136"/>
    </source>
</evidence>
<feature type="domain" description="Lipid desaturase" evidence="6">
    <location>
        <begin position="167"/>
        <end position="335"/>
    </location>
</feature>
<dbReference type="PANTHER" id="PTHR48140:SF1">
    <property type="entry name" value="FATTY ACID DESATURASE 4, CHLOROPLASTIC-RELATED"/>
    <property type="match status" value="1"/>
</dbReference>
<evidence type="ECO:0000313" key="7">
    <source>
        <dbReference type="EMBL" id="KAG0578891.1"/>
    </source>
</evidence>
<organism evidence="7 8">
    <name type="scientific">Ceratodon purpureus</name>
    <name type="common">Fire moss</name>
    <name type="synonym">Dicranum purpureum</name>
    <dbReference type="NCBI Taxonomy" id="3225"/>
    <lineage>
        <taxon>Eukaryota</taxon>
        <taxon>Viridiplantae</taxon>
        <taxon>Streptophyta</taxon>
        <taxon>Embryophyta</taxon>
        <taxon>Bryophyta</taxon>
        <taxon>Bryophytina</taxon>
        <taxon>Bryopsida</taxon>
        <taxon>Dicranidae</taxon>
        <taxon>Pseudoditrichales</taxon>
        <taxon>Ditrichaceae</taxon>
        <taxon>Ceratodon</taxon>
    </lineage>
</organism>
<reference evidence="7" key="1">
    <citation type="submission" date="2020-06" db="EMBL/GenBank/DDBJ databases">
        <title>WGS assembly of Ceratodon purpureus strain R40.</title>
        <authorList>
            <person name="Carey S.B."/>
            <person name="Jenkins J."/>
            <person name="Shu S."/>
            <person name="Lovell J.T."/>
            <person name="Sreedasyam A."/>
            <person name="Maumus F."/>
            <person name="Tiley G.P."/>
            <person name="Fernandez-Pozo N."/>
            <person name="Barry K."/>
            <person name="Chen C."/>
            <person name="Wang M."/>
            <person name="Lipzen A."/>
            <person name="Daum C."/>
            <person name="Saski C.A."/>
            <person name="Payton A.C."/>
            <person name="Mcbreen J.C."/>
            <person name="Conrad R.E."/>
            <person name="Kollar L.M."/>
            <person name="Olsson S."/>
            <person name="Huttunen S."/>
            <person name="Landis J.B."/>
            <person name="Wickett N.J."/>
            <person name="Johnson M.G."/>
            <person name="Rensing S.A."/>
            <person name="Grimwood J."/>
            <person name="Schmutz J."/>
            <person name="Mcdaniel S.F."/>
        </authorList>
    </citation>
    <scope>NUCLEOTIDE SEQUENCE</scope>
    <source>
        <strain evidence="7">R40</strain>
    </source>
</reference>
<dbReference type="Pfam" id="PF10520">
    <property type="entry name" value="Lipid_desat"/>
    <property type="match status" value="1"/>
</dbReference>
<proteinExistence type="inferred from homology"/>
<gene>
    <name evidence="7" type="ORF">KC19_4G057400</name>
</gene>
<dbReference type="Proteomes" id="UP000822688">
    <property type="component" value="Chromosome 4"/>
</dbReference>
<accession>A0A8T0I871</accession>
<comment type="caution">
    <text evidence="7">The sequence shown here is derived from an EMBL/GenBank/DDBJ whole genome shotgun (WGS) entry which is preliminary data.</text>
</comment>
<evidence type="ECO:0000259" key="6">
    <source>
        <dbReference type="Pfam" id="PF10520"/>
    </source>
</evidence>
<keyword evidence="4" id="KW-1133">Transmembrane helix</keyword>
<evidence type="ECO:0000256" key="3">
    <source>
        <dbReference type="ARBA" id="ARBA00022692"/>
    </source>
</evidence>
<dbReference type="EMBL" id="CM026424">
    <property type="protein sequence ID" value="KAG0578891.1"/>
    <property type="molecule type" value="Genomic_DNA"/>
</dbReference>
<evidence type="ECO:0000256" key="2">
    <source>
        <dbReference type="ARBA" id="ARBA00007620"/>
    </source>
</evidence>
<evidence type="ECO:0000256" key="4">
    <source>
        <dbReference type="ARBA" id="ARBA00022989"/>
    </source>
</evidence>
<evidence type="ECO:0000313" key="8">
    <source>
        <dbReference type="Proteomes" id="UP000822688"/>
    </source>
</evidence>
<dbReference type="GO" id="GO:0016020">
    <property type="term" value="C:membrane"/>
    <property type="evidence" value="ECO:0007669"/>
    <property type="project" value="UniProtKB-SubCell"/>
</dbReference>
<keyword evidence="8" id="KW-1185">Reference proteome</keyword>